<dbReference type="PANTHER" id="PTHR21562">
    <property type="entry name" value="NOTUM-RELATED"/>
    <property type="match status" value="1"/>
</dbReference>
<sequence>MPAGRPRRPVGTLAVVPAPSPSPTSDTTLLALARRRGVVAVAVSVASALALAACSGGGGGSGDEVAVSLGEPIVTEVGSPAADVAGATGGTGAAGPATGAGGFERVVPGGDCRCADGSEYAFWVRDADPSKVLFFLQGGGACFSALTCSFTSGAYQVTVDGGDDPTGDPGIFDLTDPRNPFADWSMVFVPYCTGDVHLGDAAADYGGLVVEHRGAVNARAALDELVRRFPDATEVVVAGESAGAAPAPLYAGLVSDGLPGARITALADGAGAYPDVPTVNALIGGLWGTERSIPDWPVNEGLTAAEWSFPGIAVQTGRHAPDVVLARHDYAYDRTQVLFAALAGIGSDDLLSLIDANERRIEGDGVPLLSYVAPGDDHTVLSDEAFYTQTVEGVALVDWVRALITRDGDVGDVRCSSCD</sequence>
<dbReference type="AlphaFoldDB" id="A0A6J6CCF7"/>
<name>A0A6J6CCF7_9ZZZZ</name>
<organism evidence="1">
    <name type="scientific">freshwater metagenome</name>
    <dbReference type="NCBI Taxonomy" id="449393"/>
    <lineage>
        <taxon>unclassified sequences</taxon>
        <taxon>metagenomes</taxon>
        <taxon>ecological metagenomes</taxon>
    </lineage>
</organism>
<dbReference type="SUPFAM" id="SSF53474">
    <property type="entry name" value="alpha/beta-Hydrolases"/>
    <property type="match status" value="1"/>
</dbReference>
<dbReference type="Pfam" id="PF03283">
    <property type="entry name" value="PAE"/>
    <property type="match status" value="1"/>
</dbReference>
<dbReference type="GO" id="GO:0016787">
    <property type="term" value="F:hydrolase activity"/>
    <property type="evidence" value="ECO:0007669"/>
    <property type="project" value="InterPro"/>
</dbReference>
<accession>A0A6J6CCF7</accession>
<gene>
    <name evidence="1" type="ORF">UFOPK1493_00908</name>
</gene>
<protein>
    <submittedName>
        <fullName evidence="1">Unannotated protein</fullName>
    </submittedName>
</protein>
<dbReference type="PANTHER" id="PTHR21562:SF83">
    <property type="entry name" value="PECTIN ACETYLESTERASE 4"/>
    <property type="match status" value="1"/>
</dbReference>
<evidence type="ECO:0000313" key="1">
    <source>
        <dbReference type="EMBL" id="CAB4549072.1"/>
    </source>
</evidence>
<reference evidence="1" key="1">
    <citation type="submission" date="2020-05" db="EMBL/GenBank/DDBJ databases">
        <authorList>
            <person name="Chiriac C."/>
            <person name="Salcher M."/>
            <person name="Ghai R."/>
            <person name="Kavagutti S V."/>
        </authorList>
    </citation>
    <scope>NUCLEOTIDE SEQUENCE</scope>
</reference>
<dbReference type="InterPro" id="IPR029058">
    <property type="entry name" value="AB_hydrolase_fold"/>
</dbReference>
<dbReference type="EMBL" id="CAEZSR010000022">
    <property type="protein sequence ID" value="CAB4549072.1"/>
    <property type="molecule type" value="Genomic_DNA"/>
</dbReference>
<dbReference type="InterPro" id="IPR004963">
    <property type="entry name" value="PAE/NOTUM"/>
</dbReference>
<proteinExistence type="predicted"/>